<evidence type="ECO:0000313" key="3">
    <source>
        <dbReference type="Proteomes" id="UP000002640"/>
    </source>
</evidence>
<dbReference type="InParanoid" id="G4YQQ8"/>
<accession>G4YQQ8</accession>
<sequence>MAQYAGVTTVASMFDVLEAKLPTKSELRQASLGNDCVSTRLFIRIIEAFIKHALGIDPKTKQAMPFRGLFGKVQAYFGMVETQGRGTLHIHFLIWLSNCPTNSVQVDKLMRSPEGDRFRESVRAYAESIVSNTIPLNIETGSCHNCGASYSNLVGLDLDARARLDPCAGLFSAKAGKRVLEPLLVQCGECNTKFSSQHVLRQVLLENRQVIPAWESPLSQTGTLEQAQVELRCRNDLSEAIHTVDERE</sequence>
<evidence type="ECO:0000259" key="1">
    <source>
        <dbReference type="Pfam" id="PF14214"/>
    </source>
</evidence>
<dbReference type="GeneID" id="20641223"/>
<dbReference type="RefSeq" id="XP_009517704.1">
    <property type="nucleotide sequence ID" value="XM_009519409.1"/>
</dbReference>
<name>G4YQQ8_PHYSP</name>
<protein>
    <recommendedName>
        <fullName evidence="1">Helitron helicase-like domain-containing protein</fullName>
    </recommendedName>
</protein>
<reference evidence="2 3" key="1">
    <citation type="journal article" date="2006" name="Science">
        <title>Phytophthora genome sequences uncover evolutionary origins and mechanisms of pathogenesis.</title>
        <authorList>
            <person name="Tyler B.M."/>
            <person name="Tripathy S."/>
            <person name="Zhang X."/>
            <person name="Dehal P."/>
            <person name="Jiang R.H."/>
            <person name="Aerts A."/>
            <person name="Arredondo F.D."/>
            <person name="Baxter L."/>
            <person name="Bensasson D."/>
            <person name="Beynon J.L."/>
            <person name="Chapman J."/>
            <person name="Damasceno C.M."/>
            <person name="Dorrance A.E."/>
            <person name="Dou D."/>
            <person name="Dickerman A.W."/>
            <person name="Dubchak I.L."/>
            <person name="Garbelotto M."/>
            <person name="Gijzen M."/>
            <person name="Gordon S.G."/>
            <person name="Govers F."/>
            <person name="Grunwald N.J."/>
            <person name="Huang W."/>
            <person name="Ivors K.L."/>
            <person name="Jones R.W."/>
            <person name="Kamoun S."/>
            <person name="Krampis K."/>
            <person name="Lamour K.H."/>
            <person name="Lee M.K."/>
            <person name="McDonald W.H."/>
            <person name="Medina M."/>
            <person name="Meijer H.J."/>
            <person name="Nordberg E.K."/>
            <person name="Maclean D.J."/>
            <person name="Ospina-Giraldo M.D."/>
            <person name="Morris P.F."/>
            <person name="Phuntumart V."/>
            <person name="Putnam N.H."/>
            <person name="Rash S."/>
            <person name="Rose J.K."/>
            <person name="Sakihama Y."/>
            <person name="Salamov A.A."/>
            <person name="Savidor A."/>
            <person name="Scheuring C.F."/>
            <person name="Smith B.M."/>
            <person name="Sobral B.W."/>
            <person name="Terry A."/>
            <person name="Torto-Alalibo T.A."/>
            <person name="Win J."/>
            <person name="Xu Z."/>
            <person name="Zhang H."/>
            <person name="Grigoriev I.V."/>
            <person name="Rokhsar D.S."/>
            <person name="Boore J.L."/>
        </authorList>
    </citation>
    <scope>NUCLEOTIDE SEQUENCE [LARGE SCALE GENOMIC DNA]</scope>
    <source>
        <strain evidence="2 3">P6497</strain>
    </source>
</reference>
<dbReference type="OMA" id="HNCGASY"/>
<dbReference type="AlphaFoldDB" id="G4YQQ8"/>
<dbReference type="InterPro" id="IPR025476">
    <property type="entry name" value="Helitron_helicase-like"/>
</dbReference>
<dbReference type="EMBL" id="JH159151">
    <property type="protein sequence ID" value="EGZ30429.1"/>
    <property type="molecule type" value="Genomic_DNA"/>
</dbReference>
<dbReference type="Proteomes" id="UP000002640">
    <property type="component" value="Unassembled WGS sequence"/>
</dbReference>
<evidence type="ECO:0000313" key="2">
    <source>
        <dbReference type="EMBL" id="EGZ30429.1"/>
    </source>
</evidence>
<keyword evidence="3" id="KW-1185">Reference proteome</keyword>
<organism evidence="2 3">
    <name type="scientific">Phytophthora sojae (strain P6497)</name>
    <name type="common">Soybean stem and root rot agent</name>
    <name type="synonym">Phytophthora megasperma f. sp. glycines</name>
    <dbReference type="NCBI Taxonomy" id="1094619"/>
    <lineage>
        <taxon>Eukaryota</taxon>
        <taxon>Sar</taxon>
        <taxon>Stramenopiles</taxon>
        <taxon>Oomycota</taxon>
        <taxon>Peronosporomycetes</taxon>
        <taxon>Peronosporales</taxon>
        <taxon>Peronosporaceae</taxon>
        <taxon>Phytophthora</taxon>
    </lineage>
</organism>
<gene>
    <name evidence="2" type="ORF">PHYSODRAFT_295232</name>
</gene>
<feature type="domain" description="Helitron helicase-like" evidence="1">
    <location>
        <begin position="34"/>
        <end position="94"/>
    </location>
</feature>
<proteinExistence type="predicted"/>
<dbReference type="KEGG" id="psoj:PHYSODRAFT_295232"/>
<dbReference type="Pfam" id="PF14214">
    <property type="entry name" value="Helitron_like_N"/>
    <property type="match status" value="1"/>
</dbReference>